<dbReference type="OrthoDB" id="10646139at2759"/>
<protein>
    <submittedName>
        <fullName evidence="1">Uncharacterized protein</fullName>
    </submittedName>
</protein>
<name>V7BV50_PHAVU</name>
<dbReference type="Proteomes" id="UP000000226">
    <property type="component" value="Chromosome 5"/>
</dbReference>
<accession>V7BV50</accession>
<evidence type="ECO:0000313" key="1">
    <source>
        <dbReference type="EMBL" id="ESW21829.1"/>
    </source>
</evidence>
<sequence length="213" mass="24756">MWMVAFTSCRYGRWNICSLISVKYLRVGINIPVSCIGWMLQLVTMNLDVVCVRISKFVEEAFEQIGCRITKKKPTKDEVRAMRVKVLELMRKSEEQEVLITSMEKEVNDIVELIARRNCLCRDTPSEVVEVEPLAMDCTYLKKAESSREDVDEDKQFHVDEVQSNEEVNNHEDVDENKQLHVDEVQPNEEVTMFPKINGEPRKRFKSAVLKTP</sequence>
<keyword evidence="2" id="KW-1185">Reference proteome</keyword>
<dbReference type="Gramene" id="ESW21829">
    <property type="protein sequence ID" value="ESW21829"/>
    <property type="gene ID" value="PHAVU_005G102300g"/>
</dbReference>
<reference evidence="2" key="1">
    <citation type="journal article" date="2014" name="Nat. Genet.">
        <title>A reference genome for common bean and genome-wide analysis of dual domestications.</title>
        <authorList>
            <person name="Schmutz J."/>
            <person name="McClean P.E."/>
            <person name="Mamidi S."/>
            <person name="Wu G.A."/>
            <person name="Cannon S.B."/>
            <person name="Grimwood J."/>
            <person name="Jenkins J."/>
            <person name="Shu S."/>
            <person name="Song Q."/>
            <person name="Chavarro C."/>
            <person name="Torres-Torres M."/>
            <person name="Geffroy V."/>
            <person name="Moghaddam S.M."/>
            <person name="Gao D."/>
            <person name="Abernathy B."/>
            <person name="Barry K."/>
            <person name="Blair M."/>
            <person name="Brick M.A."/>
            <person name="Chovatia M."/>
            <person name="Gepts P."/>
            <person name="Goodstein D.M."/>
            <person name="Gonzales M."/>
            <person name="Hellsten U."/>
            <person name="Hyten D.L."/>
            <person name="Jia G."/>
            <person name="Kelly J.D."/>
            <person name="Kudrna D."/>
            <person name="Lee R."/>
            <person name="Richard M.M."/>
            <person name="Miklas P.N."/>
            <person name="Osorno J.M."/>
            <person name="Rodrigues J."/>
            <person name="Thareau V."/>
            <person name="Urrea C.A."/>
            <person name="Wang M."/>
            <person name="Yu Y."/>
            <person name="Zhang M."/>
            <person name="Wing R.A."/>
            <person name="Cregan P.B."/>
            <person name="Rokhsar D.S."/>
            <person name="Jackson S.A."/>
        </authorList>
    </citation>
    <scope>NUCLEOTIDE SEQUENCE [LARGE SCALE GENOMIC DNA]</scope>
    <source>
        <strain evidence="2">cv. G19833</strain>
    </source>
</reference>
<dbReference type="EMBL" id="CM002292">
    <property type="protein sequence ID" value="ESW21829.1"/>
    <property type="molecule type" value="Genomic_DNA"/>
</dbReference>
<gene>
    <name evidence="1" type="ORF">PHAVU_005G102300g</name>
</gene>
<organism evidence="1 2">
    <name type="scientific">Phaseolus vulgaris</name>
    <name type="common">Kidney bean</name>
    <name type="synonym">French bean</name>
    <dbReference type="NCBI Taxonomy" id="3885"/>
    <lineage>
        <taxon>Eukaryota</taxon>
        <taxon>Viridiplantae</taxon>
        <taxon>Streptophyta</taxon>
        <taxon>Embryophyta</taxon>
        <taxon>Tracheophyta</taxon>
        <taxon>Spermatophyta</taxon>
        <taxon>Magnoliopsida</taxon>
        <taxon>eudicotyledons</taxon>
        <taxon>Gunneridae</taxon>
        <taxon>Pentapetalae</taxon>
        <taxon>rosids</taxon>
        <taxon>fabids</taxon>
        <taxon>Fabales</taxon>
        <taxon>Fabaceae</taxon>
        <taxon>Papilionoideae</taxon>
        <taxon>50 kb inversion clade</taxon>
        <taxon>NPAAA clade</taxon>
        <taxon>indigoferoid/millettioid clade</taxon>
        <taxon>Phaseoleae</taxon>
        <taxon>Phaseolus</taxon>
    </lineage>
</organism>
<proteinExistence type="predicted"/>
<dbReference type="AlphaFoldDB" id="V7BV50"/>
<evidence type="ECO:0000313" key="2">
    <source>
        <dbReference type="Proteomes" id="UP000000226"/>
    </source>
</evidence>